<keyword evidence="10" id="KW-1185">Reference proteome</keyword>
<dbReference type="Proteomes" id="UP000606115">
    <property type="component" value="Unassembled WGS sequence"/>
</dbReference>
<dbReference type="SUPFAM" id="SSF103473">
    <property type="entry name" value="MFS general substrate transporter"/>
    <property type="match status" value="1"/>
</dbReference>
<reference evidence="10" key="1">
    <citation type="journal article" date="2019" name="Int. J. Syst. Evol. Microbiol.">
        <title>The Global Catalogue of Microorganisms (GCM) 10K type strain sequencing project: providing services to taxonomists for standard genome sequencing and annotation.</title>
        <authorList>
            <consortium name="The Broad Institute Genomics Platform"/>
            <consortium name="The Broad Institute Genome Sequencing Center for Infectious Disease"/>
            <person name="Wu L."/>
            <person name="Ma J."/>
        </authorList>
    </citation>
    <scope>NUCLEOTIDE SEQUENCE [LARGE SCALE GENOMIC DNA]</scope>
    <source>
        <strain evidence="10">CGMCC 1.3685</strain>
    </source>
</reference>
<dbReference type="PANTHER" id="PTHR23515">
    <property type="entry name" value="HIGH-AFFINITY NITRATE TRANSPORTER 2.3"/>
    <property type="match status" value="1"/>
</dbReference>
<organism evidence="9 10">
    <name type="scientific">Glutamicibacter ardleyensis</name>
    <dbReference type="NCBI Taxonomy" id="225894"/>
    <lineage>
        <taxon>Bacteria</taxon>
        <taxon>Bacillati</taxon>
        <taxon>Actinomycetota</taxon>
        <taxon>Actinomycetes</taxon>
        <taxon>Micrococcales</taxon>
        <taxon>Micrococcaceae</taxon>
        <taxon>Glutamicibacter</taxon>
    </lineage>
</organism>
<keyword evidence="6 7" id="KW-0472">Membrane</keyword>
<proteinExistence type="inferred from homology"/>
<keyword evidence="4 7" id="KW-1133">Transmembrane helix</keyword>
<feature type="transmembrane region" description="Helical" evidence="7">
    <location>
        <begin position="112"/>
        <end position="133"/>
    </location>
</feature>
<evidence type="ECO:0000313" key="9">
    <source>
        <dbReference type="EMBL" id="GGJ72483.1"/>
    </source>
</evidence>
<feature type="transmembrane region" description="Helical" evidence="7">
    <location>
        <begin position="20"/>
        <end position="38"/>
    </location>
</feature>
<gene>
    <name evidence="9" type="ORF">GCM10007173_34330</name>
</gene>
<dbReference type="RefSeq" id="WP_188687308.1">
    <property type="nucleotide sequence ID" value="NZ_BMKX01000012.1"/>
</dbReference>
<evidence type="ECO:0000256" key="1">
    <source>
        <dbReference type="ARBA" id="ARBA00004651"/>
    </source>
</evidence>
<evidence type="ECO:0000313" key="10">
    <source>
        <dbReference type="Proteomes" id="UP000606115"/>
    </source>
</evidence>
<comment type="caution">
    <text evidence="9">The sequence shown here is derived from an EMBL/GenBank/DDBJ whole genome shotgun (WGS) entry which is preliminary data.</text>
</comment>
<name>A0ABQ2DTI6_9MICC</name>
<dbReference type="PROSITE" id="PS50850">
    <property type="entry name" value="MFS"/>
    <property type="match status" value="1"/>
</dbReference>
<dbReference type="EMBL" id="BMKX01000012">
    <property type="protein sequence ID" value="GGJ72483.1"/>
    <property type="molecule type" value="Genomic_DNA"/>
</dbReference>
<evidence type="ECO:0000256" key="6">
    <source>
        <dbReference type="ARBA" id="ARBA00023136"/>
    </source>
</evidence>
<evidence type="ECO:0000259" key="8">
    <source>
        <dbReference type="PROSITE" id="PS50850"/>
    </source>
</evidence>
<evidence type="ECO:0000256" key="4">
    <source>
        <dbReference type="ARBA" id="ARBA00022989"/>
    </source>
</evidence>
<evidence type="ECO:0000256" key="3">
    <source>
        <dbReference type="ARBA" id="ARBA00022692"/>
    </source>
</evidence>
<dbReference type="InterPro" id="IPR044772">
    <property type="entry name" value="NO3_transporter"/>
</dbReference>
<evidence type="ECO:0000256" key="7">
    <source>
        <dbReference type="SAM" id="Phobius"/>
    </source>
</evidence>
<dbReference type="Pfam" id="PF07690">
    <property type="entry name" value="MFS_1"/>
    <property type="match status" value="1"/>
</dbReference>
<protein>
    <recommendedName>
        <fullName evidence="8">Major facilitator superfamily (MFS) profile domain-containing protein</fullName>
    </recommendedName>
</protein>
<comment type="subcellular location">
    <subcellularLocation>
        <location evidence="1">Cell membrane</location>
        <topology evidence="1">Multi-pass membrane protein</topology>
    </subcellularLocation>
</comment>
<feature type="domain" description="Major facilitator superfamily (MFS) profile" evidence="8">
    <location>
        <begin position="22"/>
        <end position="143"/>
    </location>
</feature>
<sequence>MSTRTTAATDMQAFDLRGGLFQLVGPTLASAVGFWAWMLISPIQRFHAEGMDLSEGQVSLMLATAVLVGAIGRIFTGALTDRFGARRMFTVMLLATVPAVLLVALAGSLGSFALLIVAGIYLGIGGLIFAVGIRRAAKACASN</sequence>
<feature type="transmembrane region" description="Helical" evidence="7">
    <location>
        <begin position="88"/>
        <end position="106"/>
    </location>
</feature>
<accession>A0ABQ2DTI6</accession>
<dbReference type="GeneID" id="303305767"/>
<evidence type="ECO:0000256" key="5">
    <source>
        <dbReference type="ARBA" id="ARBA00023063"/>
    </source>
</evidence>
<dbReference type="InterPro" id="IPR020846">
    <property type="entry name" value="MFS_dom"/>
</dbReference>
<dbReference type="InterPro" id="IPR036259">
    <property type="entry name" value="MFS_trans_sf"/>
</dbReference>
<comment type="similarity">
    <text evidence="2">Belongs to the major facilitator superfamily. Nitrate/nitrite porter (TC 2.A.1.8) family.</text>
</comment>
<dbReference type="Gene3D" id="1.20.1250.20">
    <property type="entry name" value="MFS general substrate transporter like domains"/>
    <property type="match status" value="1"/>
</dbReference>
<keyword evidence="5" id="KW-0534">Nitrate assimilation</keyword>
<keyword evidence="3 7" id="KW-0812">Transmembrane</keyword>
<evidence type="ECO:0000256" key="2">
    <source>
        <dbReference type="ARBA" id="ARBA00008432"/>
    </source>
</evidence>
<feature type="transmembrane region" description="Helical" evidence="7">
    <location>
        <begin position="58"/>
        <end position="76"/>
    </location>
</feature>
<dbReference type="InterPro" id="IPR011701">
    <property type="entry name" value="MFS"/>
</dbReference>